<protein>
    <recommendedName>
        <fullName evidence="4">Transporter</fullName>
    </recommendedName>
</protein>
<feature type="chain" id="PRO_5009791994" description="Transporter" evidence="1">
    <location>
        <begin position="23"/>
        <end position="317"/>
    </location>
</feature>
<proteinExistence type="predicted"/>
<dbReference type="EMBL" id="LN907867">
    <property type="protein sequence ID" value="CUU44101.1"/>
    <property type="molecule type" value="Genomic_DNA"/>
</dbReference>
<keyword evidence="3" id="KW-1185">Reference proteome</keyword>
<evidence type="ECO:0008006" key="4">
    <source>
        <dbReference type="Google" id="ProtNLM"/>
    </source>
</evidence>
<organism evidence="2 3">
    <name type="scientific">Blastochloris viridis</name>
    <name type="common">Rhodopseudomonas viridis</name>
    <dbReference type="NCBI Taxonomy" id="1079"/>
    <lineage>
        <taxon>Bacteria</taxon>
        <taxon>Pseudomonadati</taxon>
        <taxon>Pseudomonadota</taxon>
        <taxon>Alphaproteobacteria</taxon>
        <taxon>Hyphomicrobiales</taxon>
        <taxon>Blastochloridaceae</taxon>
        <taxon>Blastochloris</taxon>
    </lineage>
</organism>
<evidence type="ECO:0000313" key="3">
    <source>
        <dbReference type="Proteomes" id="UP000065734"/>
    </source>
</evidence>
<dbReference type="Proteomes" id="UP000065734">
    <property type="component" value="Chromosome I"/>
</dbReference>
<name>A0A0P0IMX7_BLAVI</name>
<gene>
    <name evidence="2" type="ORF">BVIRIDIS_31480</name>
</gene>
<sequence length="317" mass="33543">MGIRGTAILMAAAAMLPVTAQAADLRAKAPVAAAEPQLCKEVTEVNPDIFGFSSGTDVATPGSLALGLEYGGAFGTRSGSLTGSEGKVQLSFGFVPCIELGPSISFGMEHATTAFSPEDAKSEAIGGAIEAKFKLLGRAQAGVGMTLVFEPGWGRVRDRNHIFDDGGNLYRDSNSHDETSLASKILFDTVLIPDRLFLALNFVHEAAWVDVTPSEEESTFITSAALTLQASENFFIGVEGSYRHAYAGAWFDEAQGDAWFVGPTFLWSISENVALSGALAVQVAGSEKSSEDYLGMGDINLADFNQYEAKLKLGISF</sequence>
<evidence type="ECO:0000313" key="2">
    <source>
        <dbReference type="EMBL" id="CUU44101.1"/>
    </source>
</evidence>
<reference evidence="3" key="1">
    <citation type="journal article" date="2016" name="Genome Announc.">
        <title>Revised genome sequence of the purple photosynthetic bacterium Blastochloris viridis.</title>
        <authorList>
            <person name="Liu L.N."/>
            <person name="Faulkner M."/>
            <person name="Liu X."/>
            <person name="Huang F."/>
            <person name="Darby A.C."/>
            <person name="Hall N."/>
        </authorList>
    </citation>
    <scope>NUCLEOTIDE SEQUENCE [LARGE SCALE GENOMIC DNA]</scope>
    <source>
        <strain evidence="3">ATCC 19567 / DSM 133 / F</strain>
    </source>
</reference>
<accession>A0A0P0IMX7</accession>
<dbReference type="OrthoDB" id="8004182at2"/>
<dbReference type="KEGG" id="bvr:BVIR_381"/>
<evidence type="ECO:0000256" key="1">
    <source>
        <dbReference type="SAM" id="SignalP"/>
    </source>
</evidence>
<feature type="signal peptide" evidence="1">
    <location>
        <begin position="1"/>
        <end position="22"/>
    </location>
</feature>
<keyword evidence="1" id="KW-0732">Signal</keyword>
<dbReference type="RefSeq" id="WP_145911898.1">
    <property type="nucleotide sequence ID" value="NZ_AP014854.2"/>
</dbReference>
<dbReference type="STRING" id="1079.BVIR_381"/>
<dbReference type="AlphaFoldDB" id="A0A0P0IMX7"/>